<protein>
    <recommendedName>
        <fullName evidence="1">N-acetyltransferase domain-containing protein</fullName>
    </recommendedName>
</protein>
<dbReference type="InterPro" id="IPR000182">
    <property type="entry name" value="GNAT_dom"/>
</dbReference>
<dbReference type="CDD" id="cd04301">
    <property type="entry name" value="NAT_SF"/>
    <property type="match status" value="1"/>
</dbReference>
<sequence>VQILSLTKPPSEKEILEMHCINQENIPEVGDVSKTEDFKDLVHWSEHIFVHKSEEIIKAFVLCMREGNSYHSENYKYVSKLFPRFLYVDRIAVQEKFRRKGIAEKIYSKVISTGKDNNLDILCEVNTIPSNEPSLVFHEKMGFEEVGTNDFEKNSVVYLRRPYTKE</sequence>
<dbReference type="Gene3D" id="3.40.630.30">
    <property type="match status" value="1"/>
</dbReference>
<proteinExistence type="predicted"/>
<dbReference type="GO" id="GO:0016747">
    <property type="term" value="F:acyltransferase activity, transferring groups other than amino-acyl groups"/>
    <property type="evidence" value="ECO:0007669"/>
    <property type="project" value="InterPro"/>
</dbReference>
<reference evidence="2" key="1">
    <citation type="submission" date="2018-05" db="EMBL/GenBank/DDBJ databases">
        <authorList>
            <person name="Lanie J.A."/>
            <person name="Ng W.-L."/>
            <person name="Kazmierczak K.M."/>
            <person name="Andrzejewski T.M."/>
            <person name="Davidsen T.M."/>
            <person name="Wayne K.J."/>
            <person name="Tettelin H."/>
            <person name="Glass J.I."/>
            <person name="Rusch D."/>
            <person name="Podicherti R."/>
            <person name="Tsui H.-C.T."/>
            <person name="Winkler M.E."/>
        </authorList>
    </citation>
    <scope>NUCLEOTIDE SEQUENCE</scope>
</reference>
<dbReference type="Pfam" id="PF00583">
    <property type="entry name" value="Acetyltransf_1"/>
    <property type="match status" value="1"/>
</dbReference>
<gene>
    <name evidence="2" type="ORF">METZ01_LOCUS79360</name>
</gene>
<dbReference type="AlphaFoldDB" id="A0A381UE67"/>
<feature type="domain" description="N-acetyltransferase" evidence="1">
    <location>
        <begin position="5"/>
        <end position="164"/>
    </location>
</feature>
<organism evidence="2">
    <name type="scientific">marine metagenome</name>
    <dbReference type="NCBI Taxonomy" id="408172"/>
    <lineage>
        <taxon>unclassified sequences</taxon>
        <taxon>metagenomes</taxon>
        <taxon>ecological metagenomes</taxon>
    </lineage>
</organism>
<dbReference type="SUPFAM" id="SSF55729">
    <property type="entry name" value="Acyl-CoA N-acyltransferases (Nat)"/>
    <property type="match status" value="1"/>
</dbReference>
<feature type="non-terminal residue" evidence="2">
    <location>
        <position position="1"/>
    </location>
</feature>
<accession>A0A381UE67</accession>
<evidence type="ECO:0000259" key="1">
    <source>
        <dbReference type="PROSITE" id="PS51186"/>
    </source>
</evidence>
<dbReference type="InterPro" id="IPR016181">
    <property type="entry name" value="Acyl_CoA_acyltransferase"/>
</dbReference>
<dbReference type="EMBL" id="UINC01006267">
    <property type="protein sequence ID" value="SVA26506.1"/>
    <property type="molecule type" value="Genomic_DNA"/>
</dbReference>
<dbReference type="PROSITE" id="PS51186">
    <property type="entry name" value="GNAT"/>
    <property type="match status" value="1"/>
</dbReference>
<name>A0A381UE67_9ZZZZ</name>
<evidence type="ECO:0000313" key="2">
    <source>
        <dbReference type="EMBL" id="SVA26506.1"/>
    </source>
</evidence>